<evidence type="ECO:0000313" key="4">
    <source>
        <dbReference type="Proteomes" id="UP000035720"/>
    </source>
</evidence>
<keyword evidence="4" id="KW-1185">Reference proteome</keyword>
<dbReference type="InterPro" id="IPR024534">
    <property type="entry name" value="JetD_C"/>
</dbReference>
<feature type="domain" description="Wadjet protein JetD C-terminal" evidence="1">
    <location>
        <begin position="204"/>
        <end position="382"/>
    </location>
</feature>
<dbReference type="Pfam" id="PF09983">
    <property type="entry name" value="JetD_C"/>
    <property type="match status" value="1"/>
</dbReference>
<dbReference type="Proteomes" id="UP000035720">
    <property type="component" value="Unassembled WGS sequence"/>
</dbReference>
<proteinExistence type="predicted"/>
<reference evidence="3 4" key="1">
    <citation type="journal article" date="2013" name="ISME J.">
        <title>A metabolic model for members of the genus Tetrasphaera involved in enhanced biological phosphorus removal.</title>
        <authorList>
            <person name="Kristiansen R."/>
            <person name="Nguyen H.T.T."/>
            <person name="Saunders A.M."/>
            <person name="Nielsen J.L."/>
            <person name="Wimmer R."/>
            <person name="Le V.Q."/>
            <person name="McIlroy S.J."/>
            <person name="Petrovski S."/>
            <person name="Seviour R.J."/>
            <person name="Calteau A."/>
            <person name="Nielsen K.L."/>
            <person name="Nielsen P.H."/>
        </authorList>
    </citation>
    <scope>NUCLEOTIDE SEQUENCE [LARGE SCALE GENOMIC DNA]</scope>
    <source>
        <strain evidence="3 4">Ben 74</strain>
    </source>
</reference>
<feature type="domain" description="DUF3322" evidence="2">
    <location>
        <begin position="9"/>
        <end position="194"/>
    </location>
</feature>
<dbReference type="Pfam" id="PF11795">
    <property type="entry name" value="DUF3322"/>
    <property type="match status" value="1"/>
</dbReference>
<accession>A0A077M6U1</accession>
<evidence type="ECO:0008006" key="5">
    <source>
        <dbReference type="Google" id="ProtNLM"/>
    </source>
</evidence>
<name>A0A077M6U1_9MICO</name>
<dbReference type="STRING" id="1193518.BN13_270006"/>
<dbReference type="RefSeq" id="WP_048545301.1">
    <property type="nucleotide sequence ID" value="NZ_HF571038.1"/>
</dbReference>
<dbReference type="InterPro" id="IPR024537">
    <property type="entry name" value="DUF3322"/>
</dbReference>
<evidence type="ECO:0000259" key="1">
    <source>
        <dbReference type="Pfam" id="PF09983"/>
    </source>
</evidence>
<comment type="caution">
    <text evidence="3">The sequence shown here is derived from an EMBL/GenBank/DDBJ whole genome shotgun (WGS) entry which is preliminary data.</text>
</comment>
<gene>
    <name evidence="3" type="ORF">BN13_270006</name>
</gene>
<organism evidence="3 4">
    <name type="scientific">Nostocoides jenkinsii Ben 74</name>
    <dbReference type="NCBI Taxonomy" id="1193518"/>
    <lineage>
        <taxon>Bacteria</taxon>
        <taxon>Bacillati</taxon>
        <taxon>Actinomycetota</taxon>
        <taxon>Actinomycetes</taxon>
        <taxon>Micrococcales</taxon>
        <taxon>Intrasporangiaceae</taxon>
        <taxon>Nostocoides</taxon>
    </lineage>
</organism>
<dbReference type="AlphaFoldDB" id="A0A077M6U1"/>
<dbReference type="EMBL" id="CAJC01000136">
    <property type="protein sequence ID" value="CCI52991.1"/>
    <property type="molecule type" value="Genomic_DNA"/>
</dbReference>
<evidence type="ECO:0000313" key="3">
    <source>
        <dbReference type="EMBL" id="CCI52991.1"/>
    </source>
</evidence>
<evidence type="ECO:0000259" key="2">
    <source>
        <dbReference type="Pfam" id="PF11795"/>
    </source>
</evidence>
<protein>
    <recommendedName>
        <fullName evidence="5">Wadjet protein JetD C-terminal domain-containing protein</fullName>
    </recommendedName>
</protein>
<dbReference type="OrthoDB" id="322908at2"/>
<sequence>MKTPAAVTKDMERRLVNHWHSEIVSATEGATSAFPHAFPLGRAASADLRADYAAIHALTVTWQEWARGHGVELTYTSRIAKGGTRQVVPTHVLLTSVDQAATIVGKGWQERLARGRERLAVLLDRSRTLDRADAGRILRLVDGYADIDFALLLKVVDWYRADPSLARGLTPRQVPIPGVHAKWLQAHRAAVLALTGLDDLGLLANHPARIHFTYLDPDHRADGRRLHDSATVGDTFAPAYQPEVVVISENKDTAIHFPELAGGLIVEGVGRGGRTVASFPWIREAPLVVYWGDMDRDGYEILNGYRIDFDRDLDSILMNVAAYEEFEPYGTNHDQNGRDLVAGAPRVVDHLRADELEVYLRLLHPEHSGHRRIEQERIPLTRALSEVERLVSPTN</sequence>